<sequence length="279" mass="30468">MAYKSLLVTIEAGIASIELNRPDKRNAMNPDFWREFPDALRTIDSAASARVVVISGTGSTFCAGMDLEVFMNPPAKLVSGDEGRRKENLRRMVMQLQDCFSVLEAIRMPVLTAVHGGCIGAGINLISAADCRYATEDAYFSVKETKLGMTADLGVLQRLPKVIPEGLAREMAYTGRNLPAAEALRSGLVNAVYADKTSMMQQVMEIARQIASHSPLAVSGSKEMMNFARDHSVADGLKYMATWQSGMFQPAEMAIALQAMVTKTEPEFDELWPVAPPLQ</sequence>
<evidence type="ECO:0000313" key="2">
    <source>
        <dbReference type="EMBL" id="UYM16585.1"/>
    </source>
</evidence>
<organism evidence="2 3">
    <name type="scientific">Endozoicomonas euniceicola</name>
    <dbReference type="NCBI Taxonomy" id="1234143"/>
    <lineage>
        <taxon>Bacteria</taxon>
        <taxon>Pseudomonadati</taxon>
        <taxon>Pseudomonadota</taxon>
        <taxon>Gammaproteobacteria</taxon>
        <taxon>Oceanospirillales</taxon>
        <taxon>Endozoicomonadaceae</taxon>
        <taxon>Endozoicomonas</taxon>
    </lineage>
</organism>
<protein>
    <submittedName>
        <fullName evidence="2">Crotonase/enoyl-CoA hydratase family protein</fullName>
    </submittedName>
</protein>
<comment type="similarity">
    <text evidence="1">Belongs to the enoyl-CoA hydratase/isomerase family.</text>
</comment>
<reference evidence="2" key="1">
    <citation type="submission" date="2022-10" db="EMBL/GenBank/DDBJ databases">
        <title>Completed Genome Sequence of two octocoral isolated bacterium, Endozoicomonas euniceicola EF212T and Endozoicomonas gorgoniicola PS125T.</title>
        <authorList>
            <person name="Chiou Y.-J."/>
            <person name="Chen Y.-H."/>
        </authorList>
    </citation>
    <scope>NUCLEOTIDE SEQUENCE</scope>
    <source>
        <strain evidence="2">EF212</strain>
    </source>
</reference>
<evidence type="ECO:0000256" key="1">
    <source>
        <dbReference type="ARBA" id="ARBA00005254"/>
    </source>
</evidence>
<name>A0ABY6GUY9_9GAMM</name>
<dbReference type="Gene3D" id="3.90.226.10">
    <property type="entry name" value="2-enoyl-CoA Hydratase, Chain A, domain 1"/>
    <property type="match status" value="1"/>
</dbReference>
<dbReference type="InterPro" id="IPR001753">
    <property type="entry name" value="Enoyl-CoA_hydra/iso"/>
</dbReference>
<dbReference type="InterPro" id="IPR029045">
    <property type="entry name" value="ClpP/crotonase-like_dom_sf"/>
</dbReference>
<dbReference type="EMBL" id="CP103300">
    <property type="protein sequence ID" value="UYM16585.1"/>
    <property type="molecule type" value="Genomic_DNA"/>
</dbReference>
<gene>
    <name evidence="2" type="ORF">NX720_01245</name>
</gene>
<dbReference type="Pfam" id="PF00378">
    <property type="entry name" value="ECH_1"/>
    <property type="match status" value="1"/>
</dbReference>
<dbReference type="SUPFAM" id="SSF52096">
    <property type="entry name" value="ClpP/crotonase"/>
    <property type="match status" value="1"/>
</dbReference>
<proteinExistence type="inferred from homology"/>
<dbReference type="InterPro" id="IPR014748">
    <property type="entry name" value="Enoyl-CoA_hydra_C"/>
</dbReference>
<accession>A0ABY6GUY9</accession>
<dbReference type="Proteomes" id="UP001163255">
    <property type="component" value="Chromosome"/>
</dbReference>
<dbReference type="Gene3D" id="1.10.12.10">
    <property type="entry name" value="Lyase 2-enoyl-coa Hydratase, Chain A, domain 2"/>
    <property type="match status" value="1"/>
</dbReference>
<dbReference type="CDD" id="cd06558">
    <property type="entry name" value="crotonase-like"/>
    <property type="match status" value="1"/>
</dbReference>
<dbReference type="InterPro" id="IPR045002">
    <property type="entry name" value="Ech1-like"/>
</dbReference>
<dbReference type="NCBIfam" id="NF004794">
    <property type="entry name" value="PRK06142.1"/>
    <property type="match status" value="1"/>
</dbReference>
<dbReference type="RefSeq" id="WP_262598877.1">
    <property type="nucleotide sequence ID" value="NZ_CP103300.1"/>
</dbReference>
<keyword evidence="3" id="KW-1185">Reference proteome</keyword>
<dbReference type="PANTHER" id="PTHR43149">
    <property type="entry name" value="ENOYL-COA HYDRATASE"/>
    <property type="match status" value="1"/>
</dbReference>
<evidence type="ECO:0000313" key="3">
    <source>
        <dbReference type="Proteomes" id="UP001163255"/>
    </source>
</evidence>